<comment type="subunit">
    <text evidence="2">Component of the pre-66S ribosomal particle.</text>
</comment>
<evidence type="ECO:0000313" key="5">
    <source>
        <dbReference type="EMBL" id="ORX83322.1"/>
    </source>
</evidence>
<sequence>MNFIVGDEIGLVKGLYFTVTITELNKIPKQEVKRWGQIDRKREVLKMCMNTGKEIKTLINGAQFSVARKDGSIQVMSVIDGAIIRDIKVYTPTTTTDKKKSLKVTSNLKGEQFIGVNCHDGIIYACTDTGKFFIIDAKKETPDIKIVNLKQDNLWCMKVHPTESNIFATGGEERELCIWDLNKMEKDDTENENSEDNYYKMEPIWIAKNVKHDFLNLRVPVWVTCMQWLDDNDTTKIVIGTGHHHIRVYDTKKARRPILSVEIGEYPIRSLSLNKDRSQVIFSDTLGTVTAVDIKTGKAIGTFKGFAGSVSDVWCHPEEDILATVALDRHLRVFSTLGKRPLLHKVYLKTRINCVLGDLTFVDTIVNNEENQEKEEKQEEDIWDNMKLVKDEKDKASKKRKLVSKEKSSNKKSK</sequence>
<evidence type="ECO:0000313" key="6">
    <source>
        <dbReference type="Proteomes" id="UP000193944"/>
    </source>
</evidence>
<dbReference type="EMBL" id="MCFG01000075">
    <property type="protein sequence ID" value="ORX83322.1"/>
    <property type="molecule type" value="Genomic_DNA"/>
</dbReference>
<feature type="compositionally biased region" description="Basic and acidic residues" evidence="4">
    <location>
        <begin position="403"/>
        <end position="414"/>
    </location>
</feature>
<gene>
    <name evidence="5" type="ORF">BCR32DRAFT_267057</name>
</gene>
<dbReference type="InterPro" id="IPR001680">
    <property type="entry name" value="WD40_rpt"/>
</dbReference>
<name>A0A1Y1XC74_9FUNG</name>
<dbReference type="PANTHER" id="PTHR16038">
    <property type="entry name" value="NOP SEVEN ASSOCIATED PROTEIN 1"/>
    <property type="match status" value="1"/>
</dbReference>
<organism evidence="5 6">
    <name type="scientific">Anaeromyces robustus</name>
    <dbReference type="NCBI Taxonomy" id="1754192"/>
    <lineage>
        <taxon>Eukaryota</taxon>
        <taxon>Fungi</taxon>
        <taxon>Fungi incertae sedis</taxon>
        <taxon>Chytridiomycota</taxon>
        <taxon>Chytridiomycota incertae sedis</taxon>
        <taxon>Neocallimastigomycetes</taxon>
        <taxon>Neocallimastigales</taxon>
        <taxon>Neocallimastigaceae</taxon>
        <taxon>Anaeromyces</taxon>
    </lineage>
</organism>
<dbReference type="OrthoDB" id="18388at2759"/>
<dbReference type="CDD" id="cd22857">
    <property type="entry name" value="WDR74"/>
    <property type="match status" value="1"/>
</dbReference>
<dbReference type="SUPFAM" id="SSF50978">
    <property type="entry name" value="WD40 repeat-like"/>
    <property type="match status" value="1"/>
</dbReference>
<dbReference type="InterPro" id="IPR015943">
    <property type="entry name" value="WD40/YVTN_repeat-like_dom_sf"/>
</dbReference>
<feature type="region of interest" description="Disordered" evidence="4">
    <location>
        <begin position="394"/>
        <end position="414"/>
    </location>
</feature>
<keyword evidence="6" id="KW-1185">Reference proteome</keyword>
<dbReference type="GO" id="GO:0005730">
    <property type="term" value="C:nucleolus"/>
    <property type="evidence" value="ECO:0007669"/>
    <property type="project" value="InterPro"/>
</dbReference>
<dbReference type="InterPro" id="IPR036322">
    <property type="entry name" value="WD40_repeat_dom_sf"/>
</dbReference>
<dbReference type="PANTHER" id="PTHR16038:SF4">
    <property type="entry name" value="WD REPEAT-CONTAINING PROTEIN 74"/>
    <property type="match status" value="1"/>
</dbReference>
<dbReference type="GO" id="GO:0042273">
    <property type="term" value="P:ribosomal large subunit biogenesis"/>
    <property type="evidence" value="ECO:0007669"/>
    <property type="project" value="InterPro"/>
</dbReference>
<reference evidence="5 6" key="1">
    <citation type="submission" date="2016-08" db="EMBL/GenBank/DDBJ databases">
        <title>A Parts List for Fungal Cellulosomes Revealed by Comparative Genomics.</title>
        <authorList>
            <consortium name="DOE Joint Genome Institute"/>
            <person name="Haitjema C.H."/>
            <person name="Gilmore S.P."/>
            <person name="Henske J.K."/>
            <person name="Solomon K.V."/>
            <person name="De Groot R."/>
            <person name="Kuo A."/>
            <person name="Mondo S.J."/>
            <person name="Salamov A.A."/>
            <person name="Labutti K."/>
            <person name="Zhao Z."/>
            <person name="Chiniquy J."/>
            <person name="Barry K."/>
            <person name="Brewer H.M."/>
            <person name="Purvine S.O."/>
            <person name="Wright A.T."/>
            <person name="Boxma B."/>
            <person name="Van Alen T."/>
            <person name="Hackstein J.H."/>
            <person name="Baker S.E."/>
            <person name="Grigoriev I.V."/>
            <person name="O'Malley M.A."/>
        </authorList>
    </citation>
    <scope>NUCLEOTIDE SEQUENCE [LARGE SCALE GENOMIC DNA]</scope>
    <source>
        <strain evidence="5 6">S4</strain>
    </source>
</reference>
<protein>
    <recommendedName>
        <fullName evidence="3">Ribosome biogenesis protein NSA1</fullName>
    </recommendedName>
</protein>
<dbReference type="Gene3D" id="2.130.10.10">
    <property type="entry name" value="YVTN repeat-like/Quinoprotein amine dehydrogenase"/>
    <property type="match status" value="2"/>
</dbReference>
<dbReference type="GO" id="GO:0030687">
    <property type="term" value="C:preribosome, large subunit precursor"/>
    <property type="evidence" value="ECO:0007669"/>
    <property type="project" value="TreeGrafter"/>
</dbReference>
<evidence type="ECO:0000256" key="1">
    <source>
        <dbReference type="ARBA" id="ARBA00007861"/>
    </source>
</evidence>
<comment type="caution">
    <text evidence="5">The sequence shown here is derived from an EMBL/GenBank/DDBJ whole genome shotgun (WGS) entry which is preliminary data.</text>
</comment>
<dbReference type="AlphaFoldDB" id="A0A1Y1XC74"/>
<dbReference type="STRING" id="1754192.A0A1Y1XC74"/>
<proteinExistence type="inferred from homology"/>
<evidence type="ECO:0000256" key="3">
    <source>
        <dbReference type="ARBA" id="ARBA00014234"/>
    </source>
</evidence>
<dbReference type="SMART" id="SM00320">
    <property type="entry name" value="WD40"/>
    <property type="match status" value="3"/>
</dbReference>
<accession>A0A1Y1XC74</accession>
<evidence type="ECO:0000256" key="2">
    <source>
        <dbReference type="ARBA" id="ARBA00011187"/>
    </source>
</evidence>
<reference evidence="5 6" key="2">
    <citation type="submission" date="2016-08" db="EMBL/GenBank/DDBJ databases">
        <title>Pervasive Adenine N6-methylation of Active Genes in Fungi.</title>
        <authorList>
            <consortium name="DOE Joint Genome Institute"/>
            <person name="Mondo S.J."/>
            <person name="Dannebaum R.O."/>
            <person name="Kuo R.C."/>
            <person name="Labutti K."/>
            <person name="Haridas S."/>
            <person name="Kuo A."/>
            <person name="Salamov A."/>
            <person name="Ahrendt S.R."/>
            <person name="Lipzen A."/>
            <person name="Sullivan W."/>
            <person name="Andreopoulos W.B."/>
            <person name="Clum A."/>
            <person name="Lindquist E."/>
            <person name="Daum C."/>
            <person name="Ramamoorthy G.K."/>
            <person name="Gryganskyi A."/>
            <person name="Culley D."/>
            <person name="Magnuson J.K."/>
            <person name="James T.Y."/>
            <person name="O'Malley M.A."/>
            <person name="Stajich J.E."/>
            <person name="Spatafora J.W."/>
            <person name="Visel A."/>
            <person name="Grigoriev I.V."/>
        </authorList>
    </citation>
    <scope>NUCLEOTIDE SEQUENCE [LARGE SCALE GENOMIC DNA]</scope>
    <source>
        <strain evidence="5 6">S4</strain>
    </source>
</reference>
<comment type="similarity">
    <text evidence="1">Belongs to the NSA1 family.</text>
</comment>
<evidence type="ECO:0000256" key="4">
    <source>
        <dbReference type="SAM" id="MobiDB-lite"/>
    </source>
</evidence>
<dbReference type="InterPro" id="IPR037379">
    <property type="entry name" value="WDR74/Nsa1"/>
</dbReference>
<dbReference type="Pfam" id="PF00400">
    <property type="entry name" value="WD40"/>
    <property type="match status" value="2"/>
</dbReference>
<dbReference type="Proteomes" id="UP000193944">
    <property type="component" value="Unassembled WGS sequence"/>
</dbReference>